<dbReference type="EMBL" id="CP036298">
    <property type="protein sequence ID" value="QDV26369.1"/>
    <property type="molecule type" value="Genomic_DNA"/>
</dbReference>
<protein>
    <submittedName>
        <fullName evidence="7">RNA polymerase sigma factor CnrH</fullName>
    </submittedName>
</protein>
<keyword evidence="4" id="KW-0238">DNA-binding</keyword>
<keyword evidence="5" id="KW-0804">Transcription</keyword>
<dbReference type="Proteomes" id="UP000318017">
    <property type="component" value="Chromosome"/>
</dbReference>
<evidence type="ECO:0000256" key="4">
    <source>
        <dbReference type="ARBA" id="ARBA00023125"/>
    </source>
</evidence>
<dbReference type="GO" id="GO:0016987">
    <property type="term" value="F:sigma factor activity"/>
    <property type="evidence" value="ECO:0007669"/>
    <property type="project" value="UniProtKB-KW"/>
</dbReference>
<feature type="domain" description="RNA polymerase sigma-70 ECF-like HTH" evidence="6">
    <location>
        <begin position="18"/>
        <end position="208"/>
    </location>
</feature>
<proteinExistence type="inferred from homology"/>
<dbReference type="Pfam" id="PF07638">
    <property type="entry name" value="Sigma70_ECF"/>
    <property type="match status" value="1"/>
</dbReference>
<keyword evidence="2" id="KW-0805">Transcription regulation</keyword>
<keyword evidence="8" id="KW-1185">Reference proteome</keyword>
<dbReference type="SUPFAM" id="SSF88659">
    <property type="entry name" value="Sigma3 and sigma4 domains of RNA polymerase sigma factors"/>
    <property type="match status" value="1"/>
</dbReference>
<evidence type="ECO:0000256" key="5">
    <source>
        <dbReference type="ARBA" id="ARBA00023163"/>
    </source>
</evidence>
<accession>A0A518GCP7</accession>
<evidence type="ECO:0000256" key="2">
    <source>
        <dbReference type="ARBA" id="ARBA00023015"/>
    </source>
</evidence>
<dbReference type="NCBIfam" id="TIGR02937">
    <property type="entry name" value="sigma70-ECF"/>
    <property type="match status" value="1"/>
</dbReference>
<organism evidence="7 8">
    <name type="scientific">Aureliella helgolandensis</name>
    <dbReference type="NCBI Taxonomy" id="2527968"/>
    <lineage>
        <taxon>Bacteria</taxon>
        <taxon>Pseudomonadati</taxon>
        <taxon>Planctomycetota</taxon>
        <taxon>Planctomycetia</taxon>
        <taxon>Pirellulales</taxon>
        <taxon>Pirellulaceae</taxon>
        <taxon>Aureliella</taxon>
    </lineage>
</organism>
<evidence type="ECO:0000313" key="7">
    <source>
        <dbReference type="EMBL" id="QDV26369.1"/>
    </source>
</evidence>
<dbReference type="KEGG" id="ahel:Q31a_47430"/>
<comment type="similarity">
    <text evidence="1">Belongs to the sigma-70 factor family. ECF subfamily.</text>
</comment>
<dbReference type="GO" id="GO:0006352">
    <property type="term" value="P:DNA-templated transcription initiation"/>
    <property type="evidence" value="ECO:0007669"/>
    <property type="project" value="InterPro"/>
</dbReference>
<name>A0A518GCP7_9BACT</name>
<dbReference type="InterPro" id="IPR036388">
    <property type="entry name" value="WH-like_DNA-bd_sf"/>
</dbReference>
<dbReference type="GO" id="GO:0003677">
    <property type="term" value="F:DNA binding"/>
    <property type="evidence" value="ECO:0007669"/>
    <property type="project" value="UniProtKB-KW"/>
</dbReference>
<dbReference type="Gene3D" id="1.10.10.10">
    <property type="entry name" value="Winged helix-like DNA-binding domain superfamily/Winged helix DNA-binding domain"/>
    <property type="match status" value="1"/>
</dbReference>
<dbReference type="SUPFAM" id="SSF88946">
    <property type="entry name" value="Sigma2 domain of RNA polymerase sigma factors"/>
    <property type="match status" value="1"/>
</dbReference>
<sequence length="219" mass="25067">MSSPILLSPRPDPLDDSLVQRAKLGDQLALAELFGRYRPRLRNMVAFRMDRHLQGRIDPSDVLQDAFIVLADRLHEYVPEKKMTFFVWVRLVTMERLLRLHRDHIQTQKRDARRELSIEQQLGTDATSMSIAAGLLASATSACNRMARKEQRVALLSLLAKMDELDREIIALRIFEALTNGEAAEILGLTKQTASKRFIRAISRLREEMVQIPGFAELF</sequence>
<evidence type="ECO:0000256" key="3">
    <source>
        <dbReference type="ARBA" id="ARBA00023082"/>
    </source>
</evidence>
<gene>
    <name evidence="7" type="primary">cnrH_4</name>
    <name evidence="7" type="ORF">Q31a_47430</name>
</gene>
<dbReference type="InterPro" id="IPR013324">
    <property type="entry name" value="RNA_pol_sigma_r3/r4-like"/>
</dbReference>
<evidence type="ECO:0000256" key="1">
    <source>
        <dbReference type="ARBA" id="ARBA00010641"/>
    </source>
</evidence>
<reference evidence="7 8" key="1">
    <citation type="submission" date="2019-02" db="EMBL/GenBank/DDBJ databases">
        <title>Deep-cultivation of Planctomycetes and their phenomic and genomic characterization uncovers novel biology.</title>
        <authorList>
            <person name="Wiegand S."/>
            <person name="Jogler M."/>
            <person name="Boedeker C."/>
            <person name="Pinto D."/>
            <person name="Vollmers J."/>
            <person name="Rivas-Marin E."/>
            <person name="Kohn T."/>
            <person name="Peeters S.H."/>
            <person name="Heuer A."/>
            <person name="Rast P."/>
            <person name="Oberbeckmann S."/>
            <person name="Bunk B."/>
            <person name="Jeske O."/>
            <person name="Meyerdierks A."/>
            <person name="Storesund J.E."/>
            <person name="Kallscheuer N."/>
            <person name="Luecker S."/>
            <person name="Lage O.M."/>
            <person name="Pohl T."/>
            <person name="Merkel B.J."/>
            <person name="Hornburger P."/>
            <person name="Mueller R.-W."/>
            <person name="Bruemmer F."/>
            <person name="Labrenz M."/>
            <person name="Spormann A.M."/>
            <person name="Op den Camp H."/>
            <person name="Overmann J."/>
            <person name="Amann R."/>
            <person name="Jetten M.S.M."/>
            <person name="Mascher T."/>
            <person name="Medema M.H."/>
            <person name="Devos D.P."/>
            <person name="Kaster A.-K."/>
            <person name="Ovreas L."/>
            <person name="Rohde M."/>
            <person name="Galperin M.Y."/>
            <person name="Jogler C."/>
        </authorList>
    </citation>
    <scope>NUCLEOTIDE SEQUENCE [LARGE SCALE GENOMIC DNA]</scope>
    <source>
        <strain evidence="7 8">Q31a</strain>
    </source>
</reference>
<dbReference type="AlphaFoldDB" id="A0A518GCP7"/>
<evidence type="ECO:0000259" key="6">
    <source>
        <dbReference type="Pfam" id="PF07638"/>
    </source>
</evidence>
<dbReference type="Gene3D" id="1.10.1740.10">
    <property type="match status" value="1"/>
</dbReference>
<dbReference type="PANTHER" id="PTHR43133:SF8">
    <property type="entry name" value="RNA POLYMERASE SIGMA FACTOR HI_1459-RELATED"/>
    <property type="match status" value="1"/>
</dbReference>
<evidence type="ECO:0000313" key="8">
    <source>
        <dbReference type="Proteomes" id="UP000318017"/>
    </source>
</evidence>
<dbReference type="PANTHER" id="PTHR43133">
    <property type="entry name" value="RNA POLYMERASE ECF-TYPE SIGMA FACTO"/>
    <property type="match status" value="1"/>
</dbReference>
<dbReference type="RefSeq" id="WP_197355482.1">
    <property type="nucleotide sequence ID" value="NZ_CP036298.1"/>
</dbReference>
<dbReference type="InterPro" id="IPR014284">
    <property type="entry name" value="RNA_pol_sigma-70_dom"/>
</dbReference>
<dbReference type="InterPro" id="IPR039425">
    <property type="entry name" value="RNA_pol_sigma-70-like"/>
</dbReference>
<dbReference type="InterPro" id="IPR013325">
    <property type="entry name" value="RNA_pol_sigma_r2"/>
</dbReference>
<dbReference type="InterPro" id="IPR053812">
    <property type="entry name" value="HTH_Sigma70_ECF-like"/>
</dbReference>
<keyword evidence="3" id="KW-0731">Sigma factor</keyword>